<evidence type="ECO:0000313" key="3">
    <source>
        <dbReference type="Proteomes" id="UP001341281"/>
    </source>
</evidence>
<dbReference type="AlphaFoldDB" id="A0AAQ3U0G5"/>
<dbReference type="CDD" id="cd00303">
    <property type="entry name" value="retropepsin_like"/>
    <property type="match status" value="1"/>
</dbReference>
<dbReference type="InterPro" id="IPR021109">
    <property type="entry name" value="Peptidase_aspartic_dom_sf"/>
</dbReference>
<dbReference type="PANTHER" id="PTHR15503:SF22">
    <property type="entry name" value="TRANSPOSON TY3-I GAG POLYPROTEIN"/>
    <property type="match status" value="1"/>
</dbReference>
<evidence type="ECO:0000313" key="2">
    <source>
        <dbReference type="EMBL" id="WVZ83088.1"/>
    </source>
</evidence>
<feature type="compositionally biased region" description="Basic and acidic residues" evidence="1">
    <location>
        <begin position="92"/>
        <end position="103"/>
    </location>
</feature>
<feature type="region of interest" description="Disordered" evidence="1">
    <location>
        <begin position="92"/>
        <end position="134"/>
    </location>
</feature>
<proteinExistence type="predicted"/>
<dbReference type="Pfam" id="PF08284">
    <property type="entry name" value="RVP_2"/>
    <property type="match status" value="1"/>
</dbReference>
<evidence type="ECO:0000256" key="1">
    <source>
        <dbReference type="SAM" id="MobiDB-lite"/>
    </source>
</evidence>
<evidence type="ECO:0008006" key="4">
    <source>
        <dbReference type="Google" id="ProtNLM"/>
    </source>
</evidence>
<dbReference type="Gene3D" id="2.40.70.10">
    <property type="entry name" value="Acid Proteases"/>
    <property type="match status" value="1"/>
</dbReference>
<gene>
    <name evidence="2" type="ORF">U9M48_030268</name>
</gene>
<dbReference type="SUPFAM" id="SSF50630">
    <property type="entry name" value="Acid proteases"/>
    <property type="match status" value="1"/>
</dbReference>
<accession>A0AAQ3U0G5</accession>
<sequence length="580" mass="63851">MSNTDTATISKALTDLAQQTGDRFKEITKAVSDVAVQLSDLANQFAALEPLVPIAKSLEALPGKVNTLQGAVRDGTKQVAALNLAVARVEKLQRRHTGDKSGSEVDSSDEEDSKTKQPPLKRPPPASSSGKDKEEDFFHPHAKLEFPVYDGTGDPLPWLNRCEAFFRVQHTPDAQRVRYASLHMSDAAQLWFTKLEHNSGTPSCKRFVKLINRRFDPPMTDSPLGELALLHRTGTVVEYTVRAAASTALSGGQVELLAKLNVSLRKPKSLDETIMLARAYEQRLLLPATESVSSRHTVPRIPQITAAAAPPEGDRFASMPRRHLSPAEMQQQRQAGLRYNCDEKFVPGHRCKRIFVLEVVPDDEDPTITALELQEDPMISIHALTGICARGQQVMQLWVFIAGVKLVALIDSGSTCCFVDSAVANKLGLALHQQAGLHVTVGNGDQIKSLGLFPGLFISMGSDKFVADFYALPLGTYDVVLGVNWLSSLGPILWDFNHHTMAFQRANCRITWIGIDAPRPVELWATTLHDGELMTALLDEFTGVFQEPQGLPPQRAISSAPTPTLWQYDPTATLMFRRRN</sequence>
<protein>
    <recommendedName>
        <fullName evidence="4">Retrotransposon gag domain-containing protein</fullName>
    </recommendedName>
</protein>
<name>A0AAQ3U0G5_PASNO</name>
<dbReference type="InterPro" id="IPR032567">
    <property type="entry name" value="RTL1-rel"/>
</dbReference>
<keyword evidence="3" id="KW-1185">Reference proteome</keyword>
<dbReference type="Proteomes" id="UP001341281">
    <property type="component" value="Chromosome 07"/>
</dbReference>
<organism evidence="2 3">
    <name type="scientific">Paspalum notatum var. saurae</name>
    <dbReference type="NCBI Taxonomy" id="547442"/>
    <lineage>
        <taxon>Eukaryota</taxon>
        <taxon>Viridiplantae</taxon>
        <taxon>Streptophyta</taxon>
        <taxon>Embryophyta</taxon>
        <taxon>Tracheophyta</taxon>
        <taxon>Spermatophyta</taxon>
        <taxon>Magnoliopsida</taxon>
        <taxon>Liliopsida</taxon>
        <taxon>Poales</taxon>
        <taxon>Poaceae</taxon>
        <taxon>PACMAD clade</taxon>
        <taxon>Panicoideae</taxon>
        <taxon>Andropogonodae</taxon>
        <taxon>Paspaleae</taxon>
        <taxon>Paspalinae</taxon>
        <taxon>Paspalum</taxon>
    </lineage>
</organism>
<reference evidence="2 3" key="1">
    <citation type="submission" date="2024-02" db="EMBL/GenBank/DDBJ databases">
        <title>High-quality chromosome-scale genome assembly of Pensacola bahiagrass (Paspalum notatum Flugge var. saurae).</title>
        <authorList>
            <person name="Vega J.M."/>
            <person name="Podio M."/>
            <person name="Orjuela J."/>
            <person name="Siena L.A."/>
            <person name="Pessino S.C."/>
            <person name="Combes M.C."/>
            <person name="Mariac C."/>
            <person name="Albertini E."/>
            <person name="Pupilli F."/>
            <person name="Ortiz J.P.A."/>
            <person name="Leblanc O."/>
        </authorList>
    </citation>
    <scope>NUCLEOTIDE SEQUENCE [LARGE SCALE GENOMIC DNA]</scope>
    <source>
        <strain evidence="2">R1</strain>
        <tissue evidence="2">Leaf</tissue>
    </source>
</reference>
<dbReference type="EMBL" id="CP144751">
    <property type="protein sequence ID" value="WVZ83088.1"/>
    <property type="molecule type" value="Genomic_DNA"/>
</dbReference>
<dbReference type="PANTHER" id="PTHR15503">
    <property type="entry name" value="LDOC1 RELATED"/>
    <property type="match status" value="1"/>
</dbReference>